<keyword evidence="10 12" id="KW-0413">Isomerase</keyword>
<keyword evidence="7 12" id="KW-0697">Rotamase</keyword>
<evidence type="ECO:0000256" key="5">
    <source>
        <dbReference type="ARBA" id="ARBA00022475"/>
    </source>
</evidence>
<dbReference type="PROSITE" id="PS50198">
    <property type="entry name" value="PPIC_PPIASE_2"/>
    <property type="match status" value="1"/>
</dbReference>
<evidence type="ECO:0000256" key="8">
    <source>
        <dbReference type="ARBA" id="ARBA00023136"/>
    </source>
</evidence>
<reference evidence="15 16" key="1">
    <citation type="submission" date="2018-12" db="EMBL/GenBank/DDBJ databases">
        <authorList>
            <consortium name="Pathogen Informatics"/>
        </authorList>
    </citation>
    <scope>NUCLEOTIDE SEQUENCE [LARGE SCALE GENOMIC DNA]</scope>
    <source>
        <strain evidence="15 16">NCTC3166</strain>
    </source>
</reference>
<evidence type="ECO:0000256" key="11">
    <source>
        <dbReference type="ARBA" id="ARBA00023288"/>
    </source>
</evidence>
<evidence type="ECO:0000256" key="10">
    <source>
        <dbReference type="ARBA" id="ARBA00023235"/>
    </source>
</evidence>
<dbReference type="Gene3D" id="3.10.50.40">
    <property type="match status" value="1"/>
</dbReference>
<keyword evidence="16" id="KW-1185">Reference proteome</keyword>
<evidence type="ECO:0000256" key="9">
    <source>
        <dbReference type="ARBA" id="ARBA00023139"/>
    </source>
</evidence>
<keyword evidence="9 12" id="KW-0564">Palmitate</keyword>
<feature type="domain" description="PpiC" evidence="14">
    <location>
        <begin position="143"/>
        <end position="241"/>
    </location>
</feature>
<dbReference type="GO" id="GO:0005886">
    <property type="term" value="C:plasma membrane"/>
    <property type="evidence" value="ECO:0007669"/>
    <property type="project" value="UniProtKB-SubCell"/>
</dbReference>
<dbReference type="Pfam" id="PF00639">
    <property type="entry name" value="Rotamase"/>
    <property type="match status" value="1"/>
</dbReference>
<keyword evidence="8 12" id="KW-0472">Membrane</keyword>
<dbReference type="PROSITE" id="PS51257">
    <property type="entry name" value="PROKAR_LIPOPROTEIN"/>
    <property type="match status" value="1"/>
</dbReference>
<dbReference type="PANTHER" id="PTHR47245:SF1">
    <property type="entry name" value="FOLDASE PROTEIN PRSA"/>
    <property type="match status" value="1"/>
</dbReference>
<evidence type="ECO:0000259" key="14">
    <source>
        <dbReference type="PROSITE" id="PS50198"/>
    </source>
</evidence>
<gene>
    <name evidence="15" type="primary">prsA_2</name>
    <name evidence="12" type="synonym">prsA</name>
    <name evidence="15" type="ORF">NCTC3166_00725</name>
</gene>
<feature type="signal peptide" evidence="13">
    <location>
        <begin position="1"/>
        <end position="22"/>
    </location>
</feature>
<dbReference type="Proteomes" id="UP000270025">
    <property type="component" value="Chromosome"/>
</dbReference>
<keyword evidence="6 12" id="KW-0732">Signal</keyword>
<dbReference type="GO" id="GO:0006457">
    <property type="term" value="P:protein folding"/>
    <property type="evidence" value="ECO:0007669"/>
    <property type="project" value="UniProtKB-UniRule"/>
</dbReference>
<comment type="function">
    <text evidence="2 12">Plays a major role in protein secretion by helping the post-translocational extracellular folding of several secreted proteins.</text>
</comment>
<dbReference type="InterPro" id="IPR046357">
    <property type="entry name" value="PPIase_dom_sf"/>
</dbReference>
<accession>A0A3S4LR75</accession>
<evidence type="ECO:0000256" key="6">
    <source>
        <dbReference type="ARBA" id="ARBA00022729"/>
    </source>
</evidence>
<dbReference type="PANTHER" id="PTHR47245">
    <property type="entry name" value="PEPTIDYLPROLYL ISOMERASE"/>
    <property type="match status" value="1"/>
</dbReference>
<dbReference type="RefSeq" id="WP_126404007.1">
    <property type="nucleotide sequence ID" value="NZ_LR134266.1"/>
</dbReference>
<sequence>MKKKFVAGAVTLLSVVTLAACAKSGSDKDIVTMKGDTITVGDFYDEIKYNQGAQQYLFQMTINKVFEKEYGSKVSDKDVEKKVDEQKKQLGEAFNSYLTQQGLTEETNKQQIRSNLLLEYAVDQAISKELTDEAYKKAFETYTPEITANVIKLDSEEKANEVLASVKAEGADFAQIAKENSTDASTKENGGEIKFDSGTTTVPTRVKEAASKLDVNGISDVVIDPASQKSAGAYYIVKVTKKEEKGSDWKKYEKRLKEILTAERKNDANFIRSIIAKAMTNANIKVKDDAFKATFNQYMQNIGATTEDSSSSK</sequence>
<evidence type="ECO:0000256" key="2">
    <source>
        <dbReference type="ARBA" id="ARBA00003828"/>
    </source>
</evidence>
<comment type="subcellular location">
    <subcellularLocation>
        <location evidence="3 12">Cell membrane</location>
        <topology evidence="3 12">Lipid-anchor</topology>
    </subcellularLocation>
</comment>
<organism evidence="15 16">
    <name type="scientific">Streptococcus viridans</name>
    <dbReference type="NCBI Taxonomy" id="78535"/>
    <lineage>
        <taxon>Bacteria</taxon>
        <taxon>Bacillati</taxon>
        <taxon>Bacillota</taxon>
        <taxon>Bacilli</taxon>
        <taxon>Lactobacillales</taxon>
        <taxon>Streptococcaceae</taxon>
        <taxon>Streptococcus</taxon>
    </lineage>
</organism>
<dbReference type="SUPFAM" id="SSF54534">
    <property type="entry name" value="FKBP-like"/>
    <property type="match status" value="1"/>
</dbReference>
<dbReference type="InterPro" id="IPR023059">
    <property type="entry name" value="Foldase_PrsA"/>
</dbReference>
<dbReference type="HAMAP" id="MF_01145">
    <property type="entry name" value="Foldase_PrsA"/>
    <property type="match status" value="1"/>
</dbReference>
<dbReference type="KEGG" id="svf:NCTC3166_00725"/>
<evidence type="ECO:0000256" key="12">
    <source>
        <dbReference type="HAMAP-Rule" id="MF_01145"/>
    </source>
</evidence>
<comment type="similarity">
    <text evidence="4 12">Belongs to the PrsA family.</text>
</comment>
<dbReference type="AlphaFoldDB" id="A0A3S4LR75"/>
<name>A0A3S4LR75_9STRE</name>
<evidence type="ECO:0000256" key="7">
    <source>
        <dbReference type="ARBA" id="ARBA00023110"/>
    </source>
</evidence>
<dbReference type="InterPro" id="IPR050245">
    <property type="entry name" value="PrsA_foldase"/>
</dbReference>
<evidence type="ECO:0000256" key="1">
    <source>
        <dbReference type="ARBA" id="ARBA00000971"/>
    </source>
</evidence>
<proteinExistence type="inferred from homology"/>
<dbReference type="InterPro" id="IPR027304">
    <property type="entry name" value="Trigger_fact/SurA_dom_sf"/>
</dbReference>
<dbReference type="SUPFAM" id="SSF109998">
    <property type="entry name" value="Triger factor/SurA peptide-binding domain-like"/>
    <property type="match status" value="1"/>
</dbReference>
<evidence type="ECO:0000256" key="3">
    <source>
        <dbReference type="ARBA" id="ARBA00004193"/>
    </source>
</evidence>
<dbReference type="GO" id="GO:0003755">
    <property type="term" value="F:peptidyl-prolyl cis-trans isomerase activity"/>
    <property type="evidence" value="ECO:0007669"/>
    <property type="project" value="UniProtKB-UniRule"/>
</dbReference>
<feature type="chain" id="PRO_5018522457" description="Foldase protein PrsA" evidence="13">
    <location>
        <begin position="23"/>
        <end position="313"/>
    </location>
</feature>
<keyword evidence="11 12" id="KW-0449">Lipoprotein</keyword>
<evidence type="ECO:0000256" key="13">
    <source>
        <dbReference type="SAM" id="SignalP"/>
    </source>
</evidence>
<dbReference type="InterPro" id="IPR000297">
    <property type="entry name" value="PPIase_PpiC"/>
</dbReference>
<evidence type="ECO:0000256" key="4">
    <source>
        <dbReference type="ARBA" id="ARBA00006071"/>
    </source>
</evidence>
<dbReference type="EMBL" id="LR134266">
    <property type="protein sequence ID" value="VED66912.1"/>
    <property type="molecule type" value="Genomic_DNA"/>
</dbReference>
<comment type="catalytic activity">
    <reaction evidence="1 12">
        <text>[protein]-peptidylproline (omega=180) = [protein]-peptidylproline (omega=0)</text>
        <dbReference type="Rhea" id="RHEA:16237"/>
        <dbReference type="Rhea" id="RHEA-COMP:10747"/>
        <dbReference type="Rhea" id="RHEA-COMP:10748"/>
        <dbReference type="ChEBI" id="CHEBI:83833"/>
        <dbReference type="ChEBI" id="CHEBI:83834"/>
        <dbReference type="EC" id="5.2.1.8"/>
    </reaction>
</comment>
<dbReference type="EC" id="5.2.1.8" evidence="12"/>
<keyword evidence="5 12" id="KW-1003">Cell membrane</keyword>
<evidence type="ECO:0000313" key="16">
    <source>
        <dbReference type="Proteomes" id="UP000270025"/>
    </source>
</evidence>
<protein>
    <recommendedName>
        <fullName evidence="12">Foldase protein PrsA</fullName>
        <ecNumber evidence="12">5.2.1.8</ecNumber>
    </recommendedName>
</protein>
<evidence type="ECO:0000313" key="15">
    <source>
        <dbReference type="EMBL" id="VED66912.1"/>
    </source>
</evidence>